<dbReference type="Proteomes" id="UP000617734">
    <property type="component" value="Unassembled WGS sequence"/>
</dbReference>
<dbReference type="SMART" id="SM00342">
    <property type="entry name" value="HTH_ARAC"/>
    <property type="match status" value="1"/>
</dbReference>
<dbReference type="InterPro" id="IPR003313">
    <property type="entry name" value="AraC-bd"/>
</dbReference>
<dbReference type="InterPro" id="IPR018060">
    <property type="entry name" value="HTH_AraC"/>
</dbReference>
<dbReference type="PROSITE" id="PS01124">
    <property type="entry name" value="HTH_ARAC_FAMILY_2"/>
    <property type="match status" value="1"/>
</dbReference>
<feature type="compositionally biased region" description="Basic and acidic residues" evidence="4">
    <location>
        <begin position="316"/>
        <end position="325"/>
    </location>
</feature>
<dbReference type="GO" id="GO:0003700">
    <property type="term" value="F:DNA-binding transcription factor activity"/>
    <property type="evidence" value="ECO:0007669"/>
    <property type="project" value="InterPro"/>
</dbReference>
<dbReference type="SUPFAM" id="SSF46689">
    <property type="entry name" value="Homeodomain-like"/>
    <property type="match status" value="1"/>
</dbReference>
<evidence type="ECO:0000313" key="6">
    <source>
        <dbReference type="EMBL" id="GHH74534.1"/>
    </source>
</evidence>
<feature type="domain" description="HTH araC/xylS-type" evidence="5">
    <location>
        <begin position="217"/>
        <end position="315"/>
    </location>
</feature>
<dbReference type="AlphaFoldDB" id="A0A919FYZ7"/>
<dbReference type="EMBL" id="BNBO01000023">
    <property type="protein sequence ID" value="GHH74534.1"/>
    <property type="molecule type" value="Genomic_DNA"/>
</dbReference>
<dbReference type="InterPro" id="IPR014710">
    <property type="entry name" value="RmlC-like_jellyroll"/>
</dbReference>
<gene>
    <name evidence="6" type="ORF">GCM10018781_41350</name>
</gene>
<evidence type="ECO:0000256" key="3">
    <source>
        <dbReference type="ARBA" id="ARBA00023163"/>
    </source>
</evidence>
<evidence type="ECO:0000256" key="2">
    <source>
        <dbReference type="ARBA" id="ARBA00023125"/>
    </source>
</evidence>
<keyword evidence="1" id="KW-0805">Transcription regulation</keyword>
<dbReference type="InterPro" id="IPR009057">
    <property type="entry name" value="Homeodomain-like_sf"/>
</dbReference>
<evidence type="ECO:0000256" key="1">
    <source>
        <dbReference type="ARBA" id="ARBA00023015"/>
    </source>
</evidence>
<evidence type="ECO:0000313" key="7">
    <source>
        <dbReference type="Proteomes" id="UP000617734"/>
    </source>
</evidence>
<dbReference type="InterPro" id="IPR020449">
    <property type="entry name" value="Tscrpt_reg_AraC-type_HTH"/>
</dbReference>
<keyword evidence="3" id="KW-0804">Transcription</keyword>
<dbReference type="Gene3D" id="2.60.120.10">
    <property type="entry name" value="Jelly Rolls"/>
    <property type="match status" value="1"/>
</dbReference>
<organism evidence="6 7">
    <name type="scientific">Kitasatospora indigofera</name>
    <dbReference type="NCBI Taxonomy" id="67307"/>
    <lineage>
        <taxon>Bacteria</taxon>
        <taxon>Bacillati</taxon>
        <taxon>Actinomycetota</taxon>
        <taxon>Actinomycetes</taxon>
        <taxon>Kitasatosporales</taxon>
        <taxon>Streptomycetaceae</taxon>
        <taxon>Kitasatospora</taxon>
    </lineage>
</organism>
<evidence type="ECO:0000259" key="5">
    <source>
        <dbReference type="PROSITE" id="PS01124"/>
    </source>
</evidence>
<keyword evidence="2" id="KW-0238">DNA-binding</keyword>
<accession>A0A919FYZ7</accession>
<dbReference type="PRINTS" id="PR00032">
    <property type="entry name" value="HTHARAC"/>
</dbReference>
<dbReference type="PANTHER" id="PTHR43280:SF32">
    <property type="entry name" value="TRANSCRIPTIONAL REGULATORY PROTEIN"/>
    <property type="match status" value="1"/>
</dbReference>
<feature type="region of interest" description="Disordered" evidence="4">
    <location>
        <begin position="1"/>
        <end position="47"/>
    </location>
</feature>
<dbReference type="Gene3D" id="1.10.10.60">
    <property type="entry name" value="Homeodomain-like"/>
    <property type="match status" value="2"/>
</dbReference>
<evidence type="ECO:0000256" key="4">
    <source>
        <dbReference type="SAM" id="MobiDB-lite"/>
    </source>
</evidence>
<dbReference type="Pfam" id="PF12833">
    <property type="entry name" value="HTH_18"/>
    <property type="match status" value="1"/>
</dbReference>
<dbReference type="InterPro" id="IPR037923">
    <property type="entry name" value="HTH-like"/>
</dbReference>
<reference evidence="6" key="1">
    <citation type="journal article" date="2014" name="Int. J. Syst. Evol. Microbiol.">
        <title>Complete genome sequence of Corynebacterium casei LMG S-19264T (=DSM 44701T), isolated from a smear-ripened cheese.</title>
        <authorList>
            <consortium name="US DOE Joint Genome Institute (JGI-PGF)"/>
            <person name="Walter F."/>
            <person name="Albersmeier A."/>
            <person name="Kalinowski J."/>
            <person name="Ruckert C."/>
        </authorList>
    </citation>
    <scope>NUCLEOTIDE SEQUENCE</scope>
    <source>
        <strain evidence="6">JCM 4646</strain>
    </source>
</reference>
<feature type="region of interest" description="Disordered" evidence="4">
    <location>
        <begin position="311"/>
        <end position="335"/>
    </location>
</feature>
<sequence>MPRPSRVRTLDGGPRRAQTAPVDRPGTGRTGERGAAGRRSQEAVPRHDLEVPSPHVLPFAIGTFDTIGPLSRAAFPHRHSFYEMVYVTGGRGAHVLDLAHWPLRPPHLCVITPGQVHHWDGAEELSGFVALFNEDFLDHPEDAAALRQLAGTPWLHLGAEAGGLAALFAELEREYRAALPGCAGVLRAYLHILVVRAARALTPEAPQPAGRAAELASRFTRLIATEGPVERQVSWYARELGVSASHLHSLVKEATGRTPGQLIRGRQALEAKRLLLNTGLTVRQIAGQAGFADPAYFCRFFRRETGVTPGEFRSAGAEKHHDPRIESIAGPPDRP</sequence>
<dbReference type="Pfam" id="PF02311">
    <property type="entry name" value="AraC_binding"/>
    <property type="match status" value="1"/>
</dbReference>
<dbReference type="GO" id="GO:0043565">
    <property type="term" value="F:sequence-specific DNA binding"/>
    <property type="evidence" value="ECO:0007669"/>
    <property type="project" value="InterPro"/>
</dbReference>
<dbReference type="PANTHER" id="PTHR43280">
    <property type="entry name" value="ARAC-FAMILY TRANSCRIPTIONAL REGULATOR"/>
    <property type="match status" value="1"/>
</dbReference>
<proteinExistence type="predicted"/>
<dbReference type="SUPFAM" id="SSF51215">
    <property type="entry name" value="Regulatory protein AraC"/>
    <property type="match status" value="1"/>
</dbReference>
<comment type="caution">
    <text evidence="6">The sequence shown here is derived from an EMBL/GenBank/DDBJ whole genome shotgun (WGS) entry which is preliminary data.</text>
</comment>
<name>A0A919FYZ7_9ACTN</name>
<protein>
    <submittedName>
        <fullName evidence="6">AraC family transcriptional regulator</fullName>
    </submittedName>
</protein>
<keyword evidence="7" id="KW-1185">Reference proteome</keyword>
<reference evidence="6" key="2">
    <citation type="submission" date="2020-09" db="EMBL/GenBank/DDBJ databases">
        <authorList>
            <person name="Sun Q."/>
            <person name="Ohkuma M."/>
        </authorList>
    </citation>
    <scope>NUCLEOTIDE SEQUENCE</scope>
    <source>
        <strain evidence="6">JCM 4646</strain>
    </source>
</reference>